<comment type="caution">
    <text evidence="1">The sequence shown here is derived from an EMBL/GenBank/DDBJ whole genome shotgun (WGS) entry which is preliminary data.</text>
</comment>
<reference evidence="1 2" key="1">
    <citation type="submission" date="2024-05" db="EMBL/GenBank/DDBJ databases">
        <authorList>
            <person name="Wallberg A."/>
        </authorList>
    </citation>
    <scope>NUCLEOTIDE SEQUENCE [LARGE SCALE GENOMIC DNA]</scope>
</reference>
<dbReference type="Proteomes" id="UP001497623">
    <property type="component" value="Unassembled WGS sequence"/>
</dbReference>
<dbReference type="Gene3D" id="1.25.40.20">
    <property type="entry name" value="Ankyrin repeat-containing domain"/>
    <property type="match status" value="1"/>
</dbReference>
<keyword evidence="2" id="KW-1185">Reference proteome</keyword>
<dbReference type="InterPro" id="IPR036770">
    <property type="entry name" value="Ankyrin_rpt-contain_sf"/>
</dbReference>
<proteinExistence type="predicted"/>
<dbReference type="SUPFAM" id="SSF48403">
    <property type="entry name" value="Ankyrin repeat"/>
    <property type="match status" value="1"/>
</dbReference>
<dbReference type="EMBL" id="CAXKWB010076407">
    <property type="protein sequence ID" value="CAL4200388.1"/>
    <property type="molecule type" value="Genomic_DNA"/>
</dbReference>
<feature type="non-terminal residue" evidence="1">
    <location>
        <position position="101"/>
    </location>
</feature>
<name>A0AAV2SKR6_MEGNR</name>
<evidence type="ECO:0000313" key="2">
    <source>
        <dbReference type="Proteomes" id="UP001497623"/>
    </source>
</evidence>
<sequence length="101" mass="11443">RACYQGLTAVSWWLWRSGVNTSLADDQGQLPLEAAISNKHWDTVLHLIQYTQANPFIASPYGKIPFLLIPQQLKENILQGMAMDEFILLDQLVVDTAKYPI</sequence>
<protein>
    <submittedName>
        <fullName evidence="1">Uncharacterized protein</fullName>
    </submittedName>
</protein>
<evidence type="ECO:0000313" key="1">
    <source>
        <dbReference type="EMBL" id="CAL4200388.1"/>
    </source>
</evidence>
<accession>A0AAV2SKR6</accession>
<gene>
    <name evidence="1" type="ORF">MNOR_LOCUS37526</name>
</gene>
<feature type="non-terminal residue" evidence="1">
    <location>
        <position position="1"/>
    </location>
</feature>
<organism evidence="1 2">
    <name type="scientific">Meganyctiphanes norvegica</name>
    <name type="common">Northern krill</name>
    <name type="synonym">Thysanopoda norvegica</name>
    <dbReference type="NCBI Taxonomy" id="48144"/>
    <lineage>
        <taxon>Eukaryota</taxon>
        <taxon>Metazoa</taxon>
        <taxon>Ecdysozoa</taxon>
        <taxon>Arthropoda</taxon>
        <taxon>Crustacea</taxon>
        <taxon>Multicrustacea</taxon>
        <taxon>Malacostraca</taxon>
        <taxon>Eumalacostraca</taxon>
        <taxon>Eucarida</taxon>
        <taxon>Euphausiacea</taxon>
        <taxon>Euphausiidae</taxon>
        <taxon>Meganyctiphanes</taxon>
    </lineage>
</organism>
<dbReference type="AlphaFoldDB" id="A0AAV2SKR6"/>